<dbReference type="GO" id="GO:0006635">
    <property type="term" value="P:fatty acid beta-oxidation"/>
    <property type="evidence" value="ECO:0007669"/>
    <property type="project" value="TreeGrafter"/>
</dbReference>
<accession>A0A841HZB4</accession>
<reference evidence="7 8" key="1">
    <citation type="submission" date="2020-08" db="EMBL/GenBank/DDBJ databases">
        <title>Genomic Encyclopedia of Type Strains, Phase IV (KMG-IV): sequencing the most valuable type-strain genomes for metagenomic binning, comparative biology and taxonomic classification.</title>
        <authorList>
            <person name="Goeker M."/>
        </authorList>
    </citation>
    <scope>NUCLEOTIDE SEQUENCE [LARGE SCALE GENOMIC DNA]</scope>
    <source>
        <strain evidence="7 8">DSM 21458</strain>
    </source>
</reference>
<evidence type="ECO:0000313" key="8">
    <source>
        <dbReference type="Proteomes" id="UP000569951"/>
    </source>
</evidence>
<comment type="similarity">
    <text evidence="1">Belongs to the 3-hydroxyacyl-CoA dehydrogenase family.</text>
</comment>
<dbReference type="PANTHER" id="PTHR48075:SF5">
    <property type="entry name" value="3-HYDROXYBUTYRYL-COA DEHYDROGENASE"/>
    <property type="match status" value="1"/>
</dbReference>
<feature type="domain" description="3-hydroxyacyl-CoA dehydrogenase C-terminal" evidence="5">
    <location>
        <begin position="184"/>
        <end position="280"/>
    </location>
</feature>
<name>A0A841HZB4_9DEIO</name>
<feature type="binding site" evidence="4">
    <location>
        <position position="32"/>
    </location>
    <ligand>
        <name>NAD(+)</name>
        <dbReference type="ChEBI" id="CHEBI:57540"/>
    </ligand>
</feature>
<dbReference type="SUPFAM" id="SSF48179">
    <property type="entry name" value="6-phosphogluconate dehydrogenase C-terminal domain-like"/>
    <property type="match status" value="1"/>
</dbReference>
<evidence type="ECO:0000256" key="3">
    <source>
        <dbReference type="PIRSR" id="PIRSR000105-1"/>
    </source>
</evidence>
<dbReference type="InterPro" id="IPR006180">
    <property type="entry name" value="3-OHacyl-CoA_DH_CS"/>
</dbReference>
<dbReference type="InterPro" id="IPR006108">
    <property type="entry name" value="3HC_DH_C"/>
</dbReference>
<protein>
    <submittedName>
        <fullName evidence="7">3-hydroxyacyl-CoA dehydrogenase</fullName>
    </submittedName>
</protein>
<feature type="binding site" evidence="4">
    <location>
        <begin position="9"/>
        <end position="14"/>
    </location>
    <ligand>
        <name>NAD(+)</name>
        <dbReference type="ChEBI" id="CHEBI:57540"/>
    </ligand>
</feature>
<dbReference type="RefSeq" id="WP_183986398.1">
    <property type="nucleotide sequence ID" value="NZ_JACHHG010000005.1"/>
</dbReference>
<proteinExistence type="inferred from homology"/>
<dbReference type="InterPro" id="IPR006176">
    <property type="entry name" value="3-OHacyl-CoA_DH_NAD-bd"/>
</dbReference>
<evidence type="ECO:0000256" key="4">
    <source>
        <dbReference type="PIRSR" id="PIRSR000105-2"/>
    </source>
</evidence>
<dbReference type="InterPro" id="IPR008927">
    <property type="entry name" value="6-PGluconate_DH-like_C_sf"/>
</dbReference>
<dbReference type="GO" id="GO:0070403">
    <property type="term" value="F:NAD+ binding"/>
    <property type="evidence" value="ECO:0007669"/>
    <property type="project" value="InterPro"/>
</dbReference>
<evidence type="ECO:0000259" key="5">
    <source>
        <dbReference type="Pfam" id="PF00725"/>
    </source>
</evidence>
<feature type="site" description="Important for catalytic activity" evidence="3">
    <location>
        <position position="138"/>
    </location>
</feature>
<keyword evidence="8" id="KW-1185">Reference proteome</keyword>
<comment type="caution">
    <text evidence="7">The sequence shown here is derived from an EMBL/GenBank/DDBJ whole genome shotgun (WGS) entry which is preliminary data.</text>
</comment>
<dbReference type="PIRSF" id="PIRSF000105">
    <property type="entry name" value="HCDH"/>
    <property type="match status" value="1"/>
</dbReference>
<dbReference type="Gene3D" id="3.40.50.720">
    <property type="entry name" value="NAD(P)-binding Rossmann-like Domain"/>
    <property type="match status" value="1"/>
</dbReference>
<dbReference type="SUPFAM" id="SSF51735">
    <property type="entry name" value="NAD(P)-binding Rossmann-fold domains"/>
    <property type="match status" value="1"/>
</dbReference>
<dbReference type="PANTHER" id="PTHR48075">
    <property type="entry name" value="3-HYDROXYACYL-COA DEHYDROGENASE FAMILY PROTEIN"/>
    <property type="match status" value="1"/>
</dbReference>
<feature type="binding site" evidence="4">
    <location>
        <position position="272"/>
    </location>
    <ligand>
        <name>NAD(+)</name>
        <dbReference type="ChEBI" id="CHEBI:57540"/>
    </ligand>
</feature>
<dbReference type="FunFam" id="3.40.50.720:FF:000009">
    <property type="entry name" value="Fatty oxidation complex, alpha subunit"/>
    <property type="match status" value="1"/>
</dbReference>
<evidence type="ECO:0000256" key="2">
    <source>
        <dbReference type="ARBA" id="ARBA00023002"/>
    </source>
</evidence>
<dbReference type="PROSITE" id="PS00067">
    <property type="entry name" value="3HCDH"/>
    <property type="match status" value="1"/>
</dbReference>
<dbReference type="AlphaFoldDB" id="A0A841HZB4"/>
<dbReference type="InterPro" id="IPR022694">
    <property type="entry name" value="3-OHacyl-CoA_DH"/>
</dbReference>
<dbReference type="Pfam" id="PF02737">
    <property type="entry name" value="3HCDH_N"/>
    <property type="match status" value="1"/>
</dbReference>
<evidence type="ECO:0000256" key="1">
    <source>
        <dbReference type="ARBA" id="ARBA00009463"/>
    </source>
</evidence>
<keyword evidence="2" id="KW-0560">Oxidoreductase</keyword>
<evidence type="ECO:0000313" key="7">
    <source>
        <dbReference type="EMBL" id="MBB6098206.1"/>
    </source>
</evidence>
<dbReference type="EMBL" id="JACHHG010000005">
    <property type="protein sequence ID" value="MBB6098206.1"/>
    <property type="molecule type" value="Genomic_DNA"/>
</dbReference>
<sequence length="284" mass="30547">MTHSIAVVGAGTMGAGIAQLGLQSGLHVTLFDVQPAQLERARGNLEGTFAKLHAKGRLEEAPDTLLGRLSLGDRYEDLSGAGIIIEAAPERFELKREIFVRLEEVAHPQAVLATNTSTLSVSAIAGALKDPSRLVGMHFFNPAPLMPLVEVVRGDLSSDTAVEAVTALAQRMGRTPVAALDTPGFIVNRVARPYYGEGLRMAGEGIASFADIDAILRGAGFRMGPFELMDLIGLDVNFAATQSVYRACFEDPRYRPHPIQARMVESGRLGRKTGRGFYDYPEAP</sequence>
<organism evidence="7 8">
    <name type="scientific">Deinobacterium chartae</name>
    <dbReference type="NCBI Taxonomy" id="521158"/>
    <lineage>
        <taxon>Bacteria</taxon>
        <taxon>Thermotogati</taxon>
        <taxon>Deinococcota</taxon>
        <taxon>Deinococci</taxon>
        <taxon>Deinococcales</taxon>
        <taxon>Deinococcaceae</taxon>
        <taxon>Deinobacterium</taxon>
    </lineage>
</organism>
<feature type="binding site" evidence="4">
    <location>
        <position position="95"/>
    </location>
    <ligand>
        <name>NAD(+)</name>
        <dbReference type="ChEBI" id="CHEBI:57540"/>
    </ligand>
</feature>
<evidence type="ECO:0000259" key="6">
    <source>
        <dbReference type="Pfam" id="PF02737"/>
    </source>
</evidence>
<gene>
    <name evidence="7" type="ORF">HNR42_001631</name>
</gene>
<dbReference type="InterPro" id="IPR013328">
    <property type="entry name" value="6PGD_dom2"/>
</dbReference>
<feature type="domain" description="3-hydroxyacyl-CoA dehydrogenase NAD binding" evidence="6">
    <location>
        <begin position="5"/>
        <end position="180"/>
    </location>
</feature>
<dbReference type="InterPro" id="IPR036291">
    <property type="entry name" value="NAD(P)-bd_dom_sf"/>
</dbReference>
<dbReference type="Gene3D" id="1.10.1040.10">
    <property type="entry name" value="N-(1-d-carboxylethyl)-l-norvaline Dehydrogenase, domain 2"/>
    <property type="match status" value="1"/>
</dbReference>
<dbReference type="Pfam" id="PF00725">
    <property type="entry name" value="3HCDH"/>
    <property type="match status" value="1"/>
</dbReference>
<feature type="binding site" evidence="4">
    <location>
        <position position="117"/>
    </location>
    <ligand>
        <name>NAD(+)</name>
        <dbReference type="ChEBI" id="CHEBI:57540"/>
    </ligand>
</feature>
<keyword evidence="4" id="KW-0520">NAD</keyword>
<feature type="binding site" evidence="4">
    <location>
        <position position="141"/>
    </location>
    <ligand>
        <name>NAD(+)</name>
        <dbReference type="ChEBI" id="CHEBI:57540"/>
    </ligand>
</feature>
<dbReference type="Proteomes" id="UP000569951">
    <property type="component" value="Unassembled WGS sequence"/>
</dbReference>
<feature type="binding site" evidence="4">
    <location>
        <position position="90"/>
    </location>
    <ligand>
        <name>NAD(+)</name>
        <dbReference type="ChEBI" id="CHEBI:57540"/>
    </ligand>
</feature>
<dbReference type="GO" id="GO:0008691">
    <property type="term" value="F:3-hydroxybutyryl-CoA dehydrogenase activity"/>
    <property type="evidence" value="ECO:0007669"/>
    <property type="project" value="TreeGrafter"/>
</dbReference>